<evidence type="ECO:0000313" key="1">
    <source>
        <dbReference type="EMBL" id="ADR21850.1"/>
    </source>
</evidence>
<protein>
    <submittedName>
        <fullName evidence="1">Uncharacterized protein</fullName>
    </submittedName>
</protein>
<sequence length="59" mass="6917">MIVEGHRIGTVPKKDGTFELELPDKKGEILVWNSKYKDKWKFEYKVELSQAKDYTIGDN</sequence>
<keyword evidence="2" id="KW-1185">Reference proteome</keyword>
<dbReference type="HOGENOM" id="CLU_2955176_0_0_10"/>
<proteinExistence type="predicted"/>
<dbReference type="STRING" id="643867.Ftrac_1862"/>
<organism evidence="1 2">
    <name type="scientific">Marivirga tractuosa (strain ATCC 23168 / DSM 4126 / NBRC 15989 / NCIMB 1408 / VKM B-1430 / H-43)</name>
    <name type="common">Microscilla tractuosa</name>
    <name type="synonym">Flexibacter tractuosus</name>
    <dbReference type="NCBI Taxonomy" id="643867"/>
    <lineage>
        <taxon>Bacteria</taxon>
        <taxon>Pseudomonadati</taxon>
        <taxon>Bacteroidota</taxon>
        <taxon>Cytophagia</taxon>
        <taxon>Cytophagales</taxon>
        <taxon>Marivirgaceae</taxon>
        <taxon>Marivirga</taxon>
    </lineage>
</organism>
<dbReference type="EMBL" id="CP002349">
    <property type="protein sequence ID" value="ADR21850.1"/>
    <property type="molecule type" value="Genomic_DNA"/>
</dbReference>
<dbReference type="KEGG" id="mtt:Ftrac_1862"/>
<name>E4TSP0_MARTH</name>
<reference evidence="1 2" key="1">
    <citation type="journal article" date="2011" name="Stand. Genomic Sci.">
        <title>Complete genome sequence of Marivirga tractuosa type strain (H-43).</title>
        <authorList>
            <person name="Pagani I."/>
            <person name="Chertkov O."/>
            <person name="Lapidus A."/>
            <person name="Lucas S."/>
            <person name="Del Rio T.G."/>
            <person name="Tice H."/>
            <person name="Copeland A."/>
            <person name="Cheng J.F."/>
            <person name="Nolan M."/>
            <person name="Saunders E."/>
            <person name="Pitluck S."/>
            <person name="Held B."/>
            <person name="Goodwin L."/>
            <person name="Liolios K."/>
            <person name="Ovchinikova G."/>
            <person name="Ivanova N."/>
            <person name="Mavromatis K."/>
            <person name="Pati A."/>
            <person name="Chen A."/>
            <person name="Palaniappan K."/>
            <person name="Land M."/>
            <person name="Hauser L."/>
            <person name="Jeffries C.D."/>
            <person name="Detter J.C."/>
            <person name="Han C."/>
            <person name="Tapia R."/>
            <person name="Ngatchou-Djao O.D."/>
            <person name="Rohde M."/>
            <person name="Goker M."/>
            <person name="Spring S."/>
            <person name="Sikorski J."/>
            <person name="Woyke T."/>
            <person name="Bristow J."/>
            <person name="Eisen J.A."/>
            <person name="Markowitz V."/>
            <person name="Hugenholtz P."/>
            <person name="Klenk H.P."/>
            <person name="Kyrpides N.C."/>
        </authorList>
    </citation>
    <scope>NUCLEOTIDE SEQUENCE [LARGE SCALE GENOMIC DNA]</scope>
    <source>
        <strain evidence="2">ATCC 23168 / DSM 4126 / NBRC 15989 / NCIMB 1408 / VKM B-1430 / H-43</strain>
    </source>
</reference>
<dbReference type="AlphaFoldDB" id="E4TSP0"/>
<dbReference type="Proteomes" id="UP000008720">
    <property type="component" value="Chromosome"/>
</dbReference>
<evidence type="ECO:0000313" key="2">
    <source>
        <dbReference type="Proteomes" id="UP000008720"/>
    </source>
</evidence>
<gene>
    <name evidence="1" type="ordered locus">Ftrac_1862</name>
</gene>
<accession>E4TSP0</accession>
<dbReference type="RefSeq" id="WP_013453993.1">
    <property type="nucleotide sequence ID" value="NC_014759.1"/>
</dbReference>